<evidence type="ECO:0000256" key="1">
    <source>
        <dbReference type="SAM" id="Phobius"/>
    </source>
</evidence>
<gene>
    <name evidence="3" type="ORF">ESZ00_12055</name>
</gene>
<evidence type="ECO:0000313" key="4">
    <source>
        <dbReference type="Proteomes" id="UP000290253"/>
    </source>
</evidence>
<feature type="transmembrane region" description="Helical" evidence="1">
    <location>
        <begin position="243"/>
        <end position="262"/>
    </location>
</feature>
<feature type="transmembrane region" description="Helical" evidence="1">
    <location>
        <begin position="92"/>
        <end position="110"/>
    </location>
</feature>
<feature type="transmembrane region" description="Helical" evidence="1">
    <location>
        <begin position="38"/>
        <end position="56"/>
    </location>
</feature>
<feature type="transmembrane region" description="Helical" evidence="1">
    <location>
        <begin position="6"/>
        <end position="26"/>
    </location>
</feature>
<dbReference type="Proteomes" id="UP000290253">
    <property type="component" value="Unassembled WGS sequence"/>
</dbReference>
<keyword evidence="1" id="KW-0472">Membrane</keyword>
<keyword evidence="4" id="KW-1185">Reference proteome</keyword>
<dbReference type="PANTHER" id="PTHR38034">
    <property type="entry name" value="INNER MEMBRANE PROTEIN YPJD"/>
    <property type="match status" value="1"/>
</dbReference>
<dbReference type="PANTHER" id="PTHR38034:SF1">
    <property type="entry name" value="INNER MEMBRANE PROTEIN YPJD"/>
    <property type="match status" value="1"/>
</dbReference>
<feature type="domain" description="Cytochrome c assembly protein" evidence="2">
    <location>
        <begin position="70"/>
        <end position="261"/>
    </location>
</feature>
<protein>
    <submittedName>
        <fullName evidence="3">Cytochrome C biogenesis protein</fullName>
    </submittedName>
</protein>
<dbReference type="RefSeq" id="WP_129208513.1">
    <property type="nucleotide sequence ID" value="NZ_BMGU01000004.1"/>
</dbReference>
<dbReference type="OrthoDB" id="114897at2"/>
<accession>A0A4Q1SE03</accession>
<keyword evidence="1" id="KW-0812">Transmembrane</keyword>
<dbReference type="EMBL" id="SDMK01000002">
    <property type="protein sequence ID" value="RXS95315.1"/>
    <property type="molecule type" value="Genomic_DNA"/>
</dbReference>
<keyword evidence="1" id="KW-1133">Transmembrane helix</keyword>
<comment type="caution">
    <text evidence="3">The sequence shown here is derived from an EMBL/GenBank/DDBJ whole genome shotgun (WGS) entry which is preliminary data.</text>
</comment>
<dbReference type="InterPro" id="IPR002541">
    <property type="entry name" value="Cyt_c_assembly"/>
</dbReference>
<dbReference type="InterPro" id="IPR052372">
    <property type="entry name" value="YpjD/HemX"/>
</dbReference>
<feature type="transmembrane region" description="Helical" evidence="1">
    <location>
        <begin position="182"/>
        <end position="201"/>
    </location>
</feature>
<evidence type="ECO:0000313" key="3">
    <source>
        <dbReference type="EMBL" id="RXS95315.1"/>
    </source>
</evidence>
<evidence type="ECO:0000259" key="2">
    <source>
        <dbReference type="Pfam" id="PF01578"/>
    </source>
</evidence>
<reference evidence="3 4" key="1">
    <citation type="journal article" date="2016" name="Int. J. Syst. Evol. Microbiol.">
        <title>Acidipila dinghuensis sp. nov., an acidobacterium isolated from forest soil.</title>
        <authorList>
            <person name="Jiang Y.W."/>
            <person name="Wang J."/>
            <person name="Chen M.H."/>
            <person name="Lv Y.Y."/>
            <person name="Qiu L.H."/>
        </authorList>
    </citation>
    <scope>NUCLEOTIDE SEQUENCE [LARGE SCALE GENOMIC DNA]</scope>
    <source>
        <strain evidence="3 4">DHOF10</strain>
    </source>
</reference>
<feature type="transmembrane region" description="Helical" evidence="1">
    <location>
        <begin position="213"/>
        <end position="231"/>
    </location>
</feature>
<feature type="transmembrane region" description="Helical" evidence="1">
    <location>
        <begin position="130"/>
        <end position="152"/>
    </location>
</feature>
<name>A0A4Q1SE03_9BACT</name>
<dbReference type="GO" id="GO:0017004">
    <property type="term" value="P:cytochrome complex assembly"/>
    <property type="evidence" value="ECO:0007669"/>
    <property type="project" value="InterPro"/>
</dbReference>
<proteinExistence type="predicted"/>
<organism evidence="3 4">
    <name type="scientific">Silvibacterium dinghuense</name>
    <dbReference type="NCBI Taxonomy" id="1560006"/>
    <lineage>
        <taxon>Bacteria</taxon>
        <taxon>Pseudomonadati</taxon>
        <taxon>Acidobacteriota</taxon>
        <taxon>Terriglobia</taxon>
        <taxon>Terriglobales</taxon>
        <taxon>Acidobacteriaceae</taxon>
        <taxon>Silvibacterium</taxon>
    </lineage>
</organism>
<sequence length="271" mass="29992">MFLFWLRVAAVLYGCASVSAFAAVLGNRERWRRACLPLAGAAWFAQLVSTAERLVLAHRWLPVGMHEVQSMLALLIATVFLAIALFYRTLSFGIFALPLAFLLTVVPALGPDSHTFASPMIRSGWLFLHISALLLAYAALLFSLIASSLYLLQERRLKSRKSPAFLSWLPPLETMDQIAQKTLVLGFHGMTIGLLAGSLLAQESVGAAYFADPKVVLSFVMWALYTVMLFIRRSRGLRGRRAVYLSSVVFLVMLSVWAANLLSTVHRFSAP</sequence>
<dbReference type="Pfam" id="PF01578">
    <property type="entry name" value="Cytochrom_C_asm"/>
    <property type="match status" value="1"/>
</dbReference>
<dbReference type="GO" id="GO:0020037">
    <property type="term" value="F:heme binding"/>
    <property type="evidence" value="ECO:0007669"/>
    <property type="project" value="InterPro"/>
</dbReference>
<dbReference type="AlphaFoldDB" id="A0A4Q1SE03"/>
<feature type="transmembrane region" description="Helical" evidence="1">
    <location>
        <begin position="68"/>
        <end position="87"/>
    </location>
</feature>